<reference evidence="2 3" key="1">
    <citation type="journal article" date="2019" name="Emerg. Microbes Infect.">
        <title>Comprehensive subspecies identification of 175 nontuberculous mycobacteria species based on 7547 genomic profiles.</title>
        <authorList>
            <person name="Matsumoto Y."/>
            <person name="Kinjo T."/>
            <person name="Motooka D."/>
            <person name="Nabeya D."/>
            <person name="Jung N."/>
            <person name="Uechi K."/>
            <person name="Horii T."/>
            <person name="Iida T."/>
            <person name="Fujita J."/>
            <person name="Nakamura S."/>
        </authorList>
    </citation>
    <scope>NUCLEOTIDE SEQUENCE [LARGE SCALE GENOMIC DNA]</scope>
    <source>
        <strain evidence="2 3">JCM 30996</strain>
    </source>
</reference>
<gene>
    <name evidence="2" type="ORF">MHIP_37810</name>
</gene>
<dbReference type="AlphaFoldDB" id="A0A7I9ZRK4"/>
<protein>
    <recommendedName>
        <fullName evidence="1">PknH-like extracellular domain-containing protein</fullName>
    </recommendedName>
</protein>
<dbReference type="Pfam" id="PF14032">
    <property type="entry name" value="PknH_C"/>
    <property type="match status" value="1"/>
</dbReference>
<feature type="domain" description="PknH-like extracellular" evidence="1">
    <location>
        <begin position="54"/>
        <end position="193"/>
    </location>
</feature>
<evidence type="ECO:0000259" key="1">
    <source>
        <dbReference type="Pfam" id="PF14032"/>
    </source>
</evidence>
<accession>A0A7I9ZRK4</accession>
<organism evidence="2 3">
    <name type="scientific">Mycolicibacterium hippocampi</name>
    <dbReference type="NCBI Taxonomy" id="659824"/>
    <lineage>
        <taxon>Bacteria</taxon>
        <taxon>Bacillati</taxon>
        <taxon>Actinomycetota</taxon>
        <taxon>Actinomycetes</taxon>
        <taxon>Mycobacteriales</taxon>
        <taxon>Mycobacteriaceae</taxon>
        <taxon>Mycolicibacterium</taxon>
    </lineage>
</organism>
<dbReference type="RefSeq" id="WP_163890852.1">
    <property type="nucleotide sequence ID" value="NZ_BLLB01000002.1"/>
</dbReference>
<comment type="caution">
    <text evidence="2">The sequence shown here is derived from an EMBL/GenBank/DDBJ whole genome shotgun (WGS) entry which is preliminary data.</text>
</comment>
<dbReference type="InterPro" id="IPR026954">
    <property type="entry name" value="PknH-like_Extracell"/>
</dbReference>
<dbReference type="Proteomes" id="UP000465304">
    <property type="component" value="Unassembled WGS sequence"/>
</dbReference>
<dbReference type="EMBL" id="BLLB01000002">
    <property type="protein sequence ID" value="GFH03298.1"/>
    <property type="molecule type" value="Genomic_DNA"/>
</dbReference>
<keyword evidence="3" id="KW-1185">Reference proteome</keyword>
<dbReference type="InterPro" id="IPR038232">
    <property type="entry name" value="PknH-like_Extracell_sf"/>
</dbReference>
<proteinExistence type="predicted"/>
<sequence length="207" mass="21780">MAVVGALVAVGGCTRSVQEATPRPAPVAAPISELQVADLLSPQVAGEDGNLFLTAEPEQCSGLAQEVDPPFLDSHRPLATDGGHWTTDDASVFVEEMVAVYRFDFDPAAALDEVRQTVEACRDTPLTVTTMQGRTYVFEVRAAAADSPQSSVLWSLRAADWNCDNTFVAAHNAAVEITTCGSIGGFDVAGLAVEALERINTLANTTA</sequence>
<evidence type="ECO:0000313" key="3">
    <source>
        <dbReference type="Proteomes" id="UP000465304"/>
    </source>
</evidence>
<name>A0A7I9ZRK4_9MYCO</name>
<dbReference type="Gene3D" id="3.40.1000.70">
    <property type="entry name" value="PknH-like extracellular domain"/>
    <property type="match status" value="1"/>
</dbReference>
<evidence type="ECO:0000313" key="2">
    <source>
        <dbReference type="EMBL" id="GFH03298.1"/>
    </source>
</evidence>